<protein>
    <submittedName>
        <fullName evidence="2">Uncharacterized protein</fullName>
    </submittedName>
</protein>
<name>A0A0F9GBH0_9ZZZZ</name>
<comment type="caution">
    <text evidence="2">The sequence shown here is derived from an EMBL/GenBank/DDBJ whole genome shotgun (WGS) entry which is preliminary data.</text>
</comment>
<sequence length="131" mass="16164">KYNMEKEIIYNDNLHFEHEHWKSELDFWEDEMKIFKNRLSELVTRWTDKQVLVQLEHYQNQFILHGGIIEDLQETIEKHEIRMASHSLKGEDVLDTDLVKKHLDFRSKMETQRQIYADLKKDFFRFLSKYM</sequence>
<reference evidence="2" key="1">
    <citation type="journal article" date="2015" name="Nature">
        <title>Complex archaea that bridge the gap between prokaryotes and eukaryotes.</title>
        <authorList>
            <person name="Spang A."/>
            <person name="Saw J.H."/>
            <person name="Jorgensen S.L."/>
            <person name="Zaremba-Niedzwiedzka K."/>
            <person name="Martijn J."/>
            <person name="Lind A.E."/>
            <person name="van Eijk R."/>
            <person name="Schleper C."/>
            <person name="Guy L."/>
            <person name="Ettema T.J."/>
        </authorList>
    </citation>
    <scope>NUCLEOTIDE SEQUENCE</scope>
</reference>
<accession>A0A0F9GBH0</accession>
<feature type="coiled-coil region" evidence="1">
    <location>
        <begin position="18"/>
        <end position="45"/>
    </location>
</feature>
<evidence type="ECO:0000256" key="1">
    <source>
        <dbReference type="SAM" id="Coils"/>
    </source>
</evidence>
<dbReference type="EMBL" id="LAZR01029119">
    <property type="protein sequence ID" value="KKL60532.1"/>
    <property type="molecule type" value="Genomic_DNA"/>
</dbReference>
<organism evidence="2">
    <name type="scientific">marine sediment metagenome</name>
    <dbReference type="NCBI Taxonomy" id="412755"/>
    <lineage>
        <taxon>unclassified sequences</taxon>
        <taxon>metagenomes</taxon>
        <taxon>ecological metagenomes</taxon>
    </lineage>
</organism>
<proteinExistence type="predicted"/>
<dbReference type="AlphaFoldDB" id="A0A0F9GBH0"/>
<keyword evidence="1" id="KW-0175">Coiled coil</keyword>
<gene>
    <name evidence="2" type="ORF">LCGC14_2204390</name>
</gene>
<evidence type="ECO:0000313" key="2">
    <source>
        <dbReference type="EMBL" id="KKL60532.1"/>
    </source>
</evidence>
<feature type="non-terminal residue" evidence="2">
    <location>
        <position position="1"/>
    </location>
</feature>